<evidence type="ECO:0000313" key="2">
    <source>
        <dbReference type="Proteomes" id="UP000324897"/>
    </source>
</evidence>
<reference evidence="1 2" key="1">
    <citation type="journal article" date="2019" name="Sci. Rep.">
        <title>A high-quality genome of Eragrostis curvula grass provides insights into Poaceae evolution and supports new strategies to enhance forage quality.</title>
        <authorList>
            <person name="Carballo J."/>
            <person name="Santos B.A.C.M."/>
            <person name="Zappacosta D."/>
            <person name="Garbus I."/>
            <person name="Selva J.P."/>
            <person name="Gallo C.A."/>
            <person name="Diaz A."/>
            <person name="Albertini E."/>
            <person name="Caccamo M."/>
            <person name="Echenique V."/>
        </authorList>
    </citation>
    <scope>NUCLEOTIDE SEQUENCE [LARGE SCALE GENOMIC DNA]</scope>
    <source>
        <strain evidence="2">cv. Victoria</strain>
        <tissue evidence="1">Leaf</tissue>
    </source>
</reference>
<dbReference type="Proteomes" id="UP000324897">
    <property type="component" value="Chromosome 7"/>
</dbReference>
<organism evidence="1 2">
    <name type="scientific">Eragrostis curvula</name>
    <name type="common">weeping love grass</name>
    <dbReference type="NCBI Taxonomy" id="38414"/>
    <lineage>
        <taxon>Eukaryota</taxon>
        <taxon>Viridiplantae</taxon>
        <taxon>Streptophyta</taxon>
        <taxon>Embryophyta</taxon>
        <taxon>Tracheophyta</taxon>
        <taxon>Spermatophyta</taxon>
        <taxon>Magnoliopsida</taxon>
        <taxon>Liliopsida</taxon>
        <taxon>Poales</taxon>
        <taxon>Poaceae</taxon>
        <taxon>PACMAD clade</taxon>
        <taxon>Chloridoideae</taxon>
        <taxon>Eragrostideae</taxon>
        <taxon>Eragrostidinae</taxon>
        <taxon>Eragrostis</taxon>
    </lineage>
</organism>
<feature type="non-terminal residue" evidence="1">
    <location>
        <position position="1"/>
    </location>
</feature>
<gene>
    <name evidence="1" type="ORF">EJB05_35594</name>
</gene>
<dbReference type="EMBL" id="RWGY01000029">
    <property type="protein sequence ID" value="TVU19444.1"/>
    <property type="molecule type" value="Genomic_DNA"/>
</dbReference>
<feature type="non-terminal residue" evidence="1">
    <location>
        <position position="214"/>
    </location>
</feature>
<evidence type="ECO:0000313" key="1">
    <source>
        <dbReference type="EMBL" id="TVU19444.1"/>
    </source>
</evidence>
<accession>A0A5J9U7A8</accession>
<sequence>MAGPSSGGFPWTPQYIERALDAIWRAVREHRDDHFRENNLAQAVSRLNATIPTTSHTMAPQHLTTNDLRALLEDQRQLYHRVCELANHPSVLGFSSTTFKIMMLPDQYASHVQVACQVHVEGDIPHPTVVFRSHLTQQHPVEETLQEDALRQHACNQTPTTMKTTISCPCHPKDLRLHSKTLTTRHLVNLFCENDPPTATSQRHLAHSHHPTPT</sequence>
<protein>
    <submittedName>
        <fullName evidence="1">Uncharacterized protein</fullName>
    </submittedName>
</protein>
<dbReference type="AlphaFoldDB" id="A0A5J9U7A8"/>
<proteinExistence type="predicted"/>
<name>A0A5J9U7A8_9POAL</name>
<comment type="caution">
    <text evidence="1">The sequence shown here is derived from an EMBL/GenBank/DDBJ whole genome shotgun (WGS) entry which is preliminary data.</text>
</comment>
<keyword evidence="2" id="KW-1185">Reference proteome</keyword>
<dbReference type="Gramene" id="TVU19444">
    <property type="protein sequence ID" value="TVU19444"/>
    <property type="gene ID" value="EJB05_35594"/>
</dbReference>